<dbReference type="EMBL" id="VSIJ01000009">
    <property type="protein sequence ID" value="TXX66967.1"/>
    <property type="molecule type" value="Genomic_DNA"/>
</dbReference>
<dbReference type="RefSeq" id="WP_113605201.1">
    <property type="nucleotide sequence ID" value="NZ_JACYRP010000028.1"/>
</dbReference>
<dbReference type="Gene3D" id="3.30.2310.20">
    <property type="entry name" value="RelE-like"/>
    <property type="match status" value="1"/>
</dbReference>
<name>A0ABD7SR13_VIBCL</name>
<dbReference type="Pfam" id="PF05016">
    <property type="entry name" value="ParE_toxin"/>
    <property type="match status" value="1"/>
</dbReference>
<evidence type="ECO:0000256" key="1">
    <source>
        <dbReference type="ARBA" id="ARBA00022649"/>
    </source>
</evidence>
<dbReference type="AlphaFoldDB" id="A0ABD7SR13"/>
<dbReference type="InterPro" id="IPR007712">
    <property type="entry name" value="RelE/ParE_toxin"/>
</dbReference>
<dbReference type="Proteomes" id="UP000323819">
    <property type="component" value="Unassembled WGS sequence"/>
</dbReference>
<sequence length="101" mass="11694">MNEDFFEVVWSSESLTDRGDIYEFLYEFSSEEVAEKNDTEILRATSNLSVFPFMGVKKPGRQGLQLILTSVPYIVSYSFDETEKIIKVLRVLPQKAIKNYN</sequence>
<accession>A0ABD7SR13</accession>
<proteinExistence type="predicted"/>
<organism evidence="2 3">
    <name type="scientific">Vibrio cholerae</name>
    <dbReference type="NCBI Taxonomy" id="666"/>
    <lineage>
        <taxon>Bacteria</taxon>
        <taxon>Pseudomonadati</taxon>
        <taxon>Pseudomonadota</taxon>
        <taxon>Gammaproteobacteria</taxon>
        <taxon>Vibrionales</taxon>
        <taxon>Vibrionaceae</taxon>
        <taxon>Vibrio</taxon>
    </lineage>
</organism>
<dbReference type="InterPro" id="IPR035093">
    <property type="entry name" value="RelE/ParE_toxin_dom_sf"/>
</dbReference>
<evidence type="ECO:0000313" key="2">
    <source>
        <dbReference type="EMBL" id="TXX66967.1"/>
    </source>
</evidence>
<comment type="caution">
    <text evidence="2">The sequence shown here is derived from an EMBL/GenBank/DDBJ whole genome shotgun (WGS) entry which is preliminary data.</text>
</comment>
<gene>
    <name evidence="2" type="ORF">FXF03_03290</name>
</gene>
<evidence type="ECO:0000313" key="3">
    <source>
        <dbReference type="Proteomes" id="UP000323819"/>
    </source>
</evidence>
<protein>
    <submittedName>
        <fullName evidence="2">Type II toxin-antitoxin system RelE/ParE family toxin</fullName>
    </submittedName>
</protein>
<reference evidence="2 3" key="1">
    <citation type="submission" date="2019-06" db="EMBL/GenBank/DDBJ databases">
        <title>Vibrio cholerae phylogeny based on whole-genome sequencing reveals genetic diversity and population strucutre.</title>
        <authorList>
            <person name="Zhiqiu Y."/>
            <person name="Bin L."/>
            <person name="Lingyan J."/>
        </authorList>
    </citation>
    <scope>NUCLEOTIDE SEQUENCE [LARGE SCALE GENOMIC DNA]</scope>
    <source>
        <strain evidence="2 3">N2814</strain>
    </source>
</reference>
<keyword evidence="1" id="KW-1277">Toxin-antitoxin system</keyword>